<comment type="caution">
    <text evidence="3">The sequence shown here is derived from an EMBL/GenBank/DDBJ whole genome shotgun (WGS) entry which is preliminary data.</text>
</comment>
<gene>
    <name evidence="3" type="ORF">ISN45_Aa06g010410</name>
</gene>
<accession>A0A8T1YVW5</accession>
<evidence type="ECO:0000256" key="1">
    <source>
        <dbReference type="SAM" id="Coils"/>
    </source>
</evidence>
<keyword evidence="4" id="KW-1185">Reference proteome</keyword>
<dbReference type="PANTHER" id="PTHR33476:SF21">
    <property type="entry name" value="PROTEIN POLAR-LIKE 1"/>
    <property type="match status" value="1"/>
</dbReference>
<feature type="coiled-coil region" evidence="1">
    <location>
        <begin position="120"/>
        <end position="158"/>
    </location>
</feature>
<evidence type="ECO:0000313" key="4">
    <source>
        <dbReference type="Proteomes" id="UP000694240"/>
    </source>
</evidence>
<feature type="region of interest" description="Disordered" evidence="2">
    <location>
        <begin position="162"/>
        <end position="186"/>
    </location>
</feature>
<protein>
    <recommendedName>
        <fullName evidence="5">Protein POLAR LOCALIZATION DURING ASYMMETRIC DIVISION AND REDISTRIBUTION</fullName>
    </recommendedName>
</protein>
<organism evidence="3 4">
    <name type="scientific">Arabidopsis thaliana x Arabidopsis arenosa</name>
    <dbReference type="NCBI Taxonomy" id="1240361"/>
    <lineage>
        <taxon>Eukaryota</taxon>
        <taxon>Viridiplantae</taxon>
        <taxon>Streptophyta</taxon>
        <taxon>Embryophyta</taxon>
        <taxon>Tracheophyta</taxon>
        <taxon>Spermatophyta</taxon>
        <taxon>Magnoliopsida</taxon>
        <taxon>eudicotyledons</taxon>
        <taxon>Gunneridae</taxon>
        <taxon>Pentapetalae</taxon>
        <taxon>rosids</taxon>
        <taxon>malvids</taxon>
        <taxon>Brassicales</taxon>
        <taxon>Brassicaceae</taxon>
        <taxon>Camelineae</taxon>
        <taxon>Arabidopsis</taxon>
    </lineage>
</organism>
<sequence>MDDGGGVRAGCIRIRCPSPRRIVSRWFSPQGKIKGRKTAMAEARVRDDCDAVRIRTFSEDSHHGVGQLSDSPSPTIHSELQRREFLFSIGLSCYLIHLIATGRQEIHKIVELRNDLDKFLEHRNEELRRKQQEFVELRKDIEKFLEFHNDELRRKQQEFRFPKQEQTETSAYSATSDVVDGPESSTDHYYSPQIMETSMSVGGEGSLSHYVYKPRDDSGGEMDQLEAELEAEFELLQIGHNQEVSEKSEDAEGLRMGHVCPGLVEEQQGVCPYELERRLHELMETRQQEEIKELEIALDDAKQRLHLKETEASWWKDTAYIVSERIPEPSRITCSSRTHPYPLSR</sequence>
<evidence type="ECO:0000313" key="3">
    <source>
        <dbReference type="EMBL" id="KAG7550236.1"/>
    </source>
</evidence>
<evidence type="ECO:0008006" key="5">
    <source>
        <dbReference type="Google" id="ProtNLM"/>
    </source>
</evidence>
<feature type="compositionally biased region" description="Polar residues" evidence="2">
    <location>
        <begin position="167"/>
        <end position="176"/>
    </location>
</feature>
<reference evidence="3 4" key="1">
    <citation type="submission" date="2020-12" db="EMBL/GenBank/DDBJ databases">
        <title>Concerted genomic and epigenomic changes stabilize Arabidopsis allopolyploids.</title>
        <authorList>
            <person name="Chen Z."/>
        </authorList>
    </citation>
    <scope>NUCLEOTIDE SEQUENCE [LARGE SCALE GENOMIC DNA]</scope>
    <source>
        <strain evidence="3">Allo738</strain>
        <tissue evidence="3">Leaf</tissue>
    </source>
</reference>
<evidence type="ECO:0000256" key="2">
    <source>
        <dbReference type="SAM" id="MobiDB-lite"/>
    </source>
</evidence>
<dbReference type="PANTHER" id="PTHR33476">
    <property type="entry name" value="EMB|CAB62613.1"/>
    <property type="match status" value="1"/>
</dbReference>
<proteinExistence type="predicted"/>
<dbReference type="AlphaFoldDB" id="A0A8T1YVW5"/>
<dbReference type="InterPro" id="IPR040348">
    <property type="entry name" value="POLAR-like"/>
</dbReference>
<dbReference type="EMBL" id="JAEFBK010000011">
    <property type="protein sequence ID" value="KAG7550236.1"/>
    <property type="molecule type" value="Genomic_DNA"/>
</dbReference>
<name>A0A8T1YVW5_9BRAS</name>
<dbReference type="GO" id="GO:0008356">
    <property type="term" value="P:asymmetric cell division"/>
    <property type="evidence" value="ECO:0007669"/>
    <property type="project" value="InterPro"/>
</dbReference>
<dbReference type="Proteomes" id="UP000694240">
    <property type="component" value="Chromosome 11"/>
</dbReference>
<keyword evidence="1" id="KW-0175">Coiled coil</keyword>
<feature type="coiled-coil region" evidence="1">
    <location>
        <begin position="284"/>
        <end position="311"/>
    </location>
</feature>